<keyword evidence="3" id="KW-1185">Reference proteome</keyword>
<feature type="domain" description="Reverse transcriptase" evidence="1">
    <location>
        <begin position="21"/>
        <end position="138"/>
    </location>
</feature>
<dbReference type="InterPro" id="IPR043128">
    <property type="entry name" value="Rev_trsase/Diguanyl_cyclase"/>
</dbReference>
<dbReference type="Pfam" id="PF00078">
    <property type="entry name" value="RVT_1"/>
    <property type="match status" value="1"/>
</dbReference>
<sequence>MLASGIVRPSESSWASPLHLVPKKENGWRPCGDYRLLNARTIPDKYPIRHIHDFTHGIAGCNIFTTLDLVKAYNQIPVSELDIPKTAITTPFDLYEFKYMNYGLRNGSQTFQRFVDEVTPGLDFCYCYLDDFLIFSRSE</sequence>
<dbReference type="InterPro" id="IPR000477">
    <property type="entry name" value="RT_dom"/>
</dbReference>
<dbReference type="PANTHER" id="PTHR24559:SF444">
    <property type="entry name" value="REVERSE TRANSCRIPTASE DOMAIN-CONTAINING PROTEIN"/>
    <property type="match status" value="1"/>
</dbReference>
<dbReference type="InterPro" id="IPR053134">
    <property type="entry name" value="RNA-dir_DNA_polymerase"/>
</dbReference>
<dbReference type="Proteomes" id="UP001314205">
    <property type="component" value="Unassembled WGS sequence"/>
</dbReference>
<dbReference type="CDD" id="cd01647">
    <property type="entry name" value="RT_LTR"/>
    <property type="match status" value="1"/>
</dbReference>
<proteinExistence type="predicted"/>
<dbReference type="EMBL" id="CAVLGL010000001">
    <property type="protein sequence ID" value="CAK1578355.1"/>
    <property type="molecule type" value="Genomic_DNA"/>
</dbReference>
<gene>
    <name evidence="2" type="ORF">PARMNEM_LOCUS444</name>
</gene>
<reference evidence="2 3" key="1">
    <citation type="submission" date="2023-11" db="EMBL/GenBank/DDBJ databases">
        <authorList>
            <person name="Hedman E."/>
            <person name="Englund M."/>
            <person name="Stromberg M."/>
            <person name="Nyberg Akerstrom W."/>
            <person name="Nylinder S."/>
            <person name="Jareborg N."/>
            <person name="Kallberg Y."/>
            <person name="Kronander E."/>
        </authorList>
    </citation>
    <scope>NUCLEOTIDE SEQUENCE [LARGE SCALE GENOMIC DNA]</scope>
</reference>
<organism evidence="2 3">
    <name type="scientific">Parnassius mnemosyne</name>
    <name type="common">clouded apollo</name>
    <dbReference type="NCBI Taxonomy" id="213953"/>
    <lineage>
        <taxon>Eukaryota</taxon>
        <taxon>Metazoa</taxon>
        <taxon>Ecdysozoa</taxon>
        <taxon>Arthropoda</taxon>
        <taxon>Hexapoda</taxon>
        <taxon>Insecta</taxon>
        <taxon>Pterygota</taxon>
        <taxon>Neoptera</taxon>
        <taxon>Endopterygota</taxon>
        <taxon>Lepidoptera</taxon>
        <taxon>Glossata</taxon>
        <taxon>Ditrysia</taxon>
        <taxon>Papilionoidea</taxon>
        <taxon>Papilionidae</taxon>
        <taxon>Parnassiinae</taxon>
        <taxon>Parnassini</taxon>
        <taxon>Parnassius</taxon>
        <taxon>Driopa</taxon>
    </lineage>
</organism>
<dbReference type="SUPFAM" id="SSF56672">
    <property type="entry name" value="DNA/RNA polymerases"/>
    <property type="match status" value="1"/>
</dbReference>
<protein>
    <recommendedName>
        <fullName evidence="1">Reverse transcriptase domain-containing protein</fullName>
    </recommendedName>
</protein>
<accession>A0AAV1K669</accession>
<evidence type="ECO:0000313" key="2">
    <source>
        <dbReference type="EMBL" id="CAK1578355.1"/>
    </source>
</evidence>
<dbReference type="Gene3D" id="3.10.10.10">
    <property type="entry name" value="HIV Type 1 Reverse Transcriptase, subunit A, domain 1"/>
    <property type="match status" value="1"/>
</dbReference>
<evidence type="ECO:0000313" key="3">
    <source>
        <dbReference type="Proteomes" id="UP001314205"/>
    </source>
</evidence>
<dbReference type="Gene3D" id="3.30.70.270">
    <property type="match status" value="1"/>
</dbReference>
<dbReference type="PANTHER" id="PTHR24559">
    <property type="entry name" value="TRANSPOSON TY3-I GAG-POL POLYPROTEIN"/>
    <property type="match status" value="1"/>
</dbReference>
<dbReference type="AlphaFoldDB" id="A0AAV1K669"/>
<comment type="caution">
    <text evidence="2">The sequence shown here is derived from an EMBL/GenBank/DDBJ whole genome shotgun (WGS) entry which is preliminary data.</text>
</comment>
<name>A0AAV1K669_9NEOP</name>
<evidence type="ECO:0000259" key="1">
    <source>
        <dbReference type="Pfam" id="PF00078"/>
    </source>
</evidence>
<dbReference type="GO" id="GO:0071897">
    <property type="term" value="P:DNA biosynthetic process"/>
    <property type="evidence" value="ECO:0007669"/>
    <property type="project" value="UniProtKB-ARBA"/>
</dbReference>
<dbReference type="InterPro" id="IPR043502">
    <property type="entry name" value="DNA/RNA_pol_sf"/>
</dbReference>